<reference evidence="6 7" key="1">
    <citation type="submission" date="2016-10" db="EMBL/GenBank/DDBJ databases">
        <authorList>
            <person name="de Groot N.N."/>
        </authorList>
    </citation>
    <scope>NUCLEOTIDE SEQUENCE [LARGE SCALE GENOMIC DNA]</scope>
    <source>
        <strain evidence="6 7">Z108</strain>
    </source>
</reference>
<feature type="binding site" evidence="4">
    <location>
        <position position="207"/>
    </location>
    <ligand>
        <name>Zn(2+)</name>
        <dbReference type="ChEBI" id="CHEBI:29105"/>
    </ligand>
</feature>
<dbReference type="PANTHER" id="PTHR43794:SF11">
    <property type="entry name" value="AMIDOHYDROLASE-RELATED DOMAIN-CONTAINING PROTEIN"/>
    <property type="match status" value="1"/>
</dbReference>
<keyword evidence="3 4" id="KW-0862">Zinc</keyword>
<dbReference type="HAMAP" id="MF_01281">
    <property type="entry name" value="MTA_SAH_deamin"/>
    <property type="match status" value="1"/>
</dbReference>
<feature type="binding site" evidence="4">
    <location>
        <position position="60"/>
    </location>
    <ligand>
        <name>Zn(2+)</name>
        <dbReference type="ChEBI" id="CHEBI:29105"/>
    </ligand>
</feature>
<dbReference type="InterPro" id="IPR023512">
    <property type="entry name" value="Deaminase_MtaD/DadD"/>
</dbReference>
<dbReference type="InterPro" id="IPR050287">
    <property type="entry name" value="MTA/SAH_deaminase"/>
</dbReference>
<feature type="binding site" evidence="4">
    <location>
        <position position="89"/>
    </location>
    <ligand>
        <name>substrate</name>
    </ligand>
</feature>
<comment type="similarity">
    <text evidence="4">Belongs to the metallo-dependent hydrolases superfamily. MTA/SAH deaminase family.</text>
</comment>
<comment type="catalytic activity">
    <reaction evidence="4">
        <text>S-methyl-5'-thioadenosine + H2O + H(+) = S-methyl-5'-thioinosine + NH4(+)</text>
        <dbReference type="Rhea" id="RHEA:25025"/>
        <dbReference type="ChEBI" id="CHEBI:15377"/>
        <dbReference type="ChEBI" id="CHEBI:15378"/>
        <dbReference type="ChEBI" id="CHEBI:17509"/>
        <dbReference type="ChEBI" id="CHEBI:28938"/>
        <dbReference type="ChEBI" id="CHEBI:48595"/>
        <dbReference type="EC" id="3.5.4.31"/>
    </reaction>
</comment>
<feature type="binding site" evidence="4">
    <location>
        <position position="296"/>
    </location>
    <ligand>
        <name>Zn(2+)</name>
        <dbReference type="ChEBI" id="CHEBI:29105"/>
    </ligand>
</feature>
<feature type="binding site" evidence="4">
    <location>
        <position position="296"/>
    </location>
    <ligand>
        <name>substrate</name>
    </ligand>
</feature>
<dbReference type="EMBL" id="FOQK01000005">
    <property type="protein sequence ID" value="SFH80117.1"/>
    <property type="molecule type" value="Genomic_DNA"/>
</dbReference>
<feature type="domain" description="Amidohydrolase-related" evidence="5">
    <location>
        <begin position="52"/>
        <end position="398"/>
    </location>
</feature>
<dbReference type="RefSeq" id="WP_075442470.1">
    <property type="nucleotide sequence ID" value="NZ_FOQK01000005.1"/>
</dbReference>
<keyword evidence="2 4" id="KW-0378">Hydrolase</keyword>
<dbReference type="EC" id="3.5.4.31" evidence="4"/>
<dbReference type="SUPFAM" id="SSF51556">
    <property type="entry name" value="Metallo-dependent hydrolases"/>
    <property type="match status" value="1"/>
</dbReference>
<dbReference type="PANTHER" id="PTHR43794">
    <property type="entry name" value="AMINOHYDROLASE SSNA-RELATED"/>
    <property type="match status" value="1"/>
</dbReference>
<feature type="binding site" evidence="4">
    <location>
        <position position="180"/>
    </location>
    <ligand>
        <name>substrate</name>
    </ligand>
</feature>
<comment type="catalytic activity">
    <reaction evidence="4">
        <text>S-adenosyl-L-homocysteine + H2O + H(+) = S-inosyl-L-homocysteine + NH4(+)</text>
        <dbReference type="Rhea" id="RHEA:20716"/>
        <dbReference type="ChEBI" id="CHEBI:15377"/>
        <dbReference type="ChEBI" id="CHEBI:15378"/>
        <dbReference type="ChEBI" id="CHEBI:28938"/>
        <dbReference type="ChEBI" id="CHEBI:57856"/>
        <dbReference type="ChEBI" id="CHEBI:57985"/>
        <dbReference type="EC" id="3.5.4.28"/>
    </reaction>
</comment>
<dbReference type="GO" id="GO:0046872">
    <property type="term" value="F:metal ion binding"/>
    <property type="evidence" value="ECO:0007669"/>
    <property type="project" value="UniProtKB-KW"/>
</dbReference>
<comment type="function">
    <text evidence="4">Catalyzes the deamination of 5-methylthioadenosine and S-adenosyl-L-homocysteine into 5-methylthioinosine and S-inosyl-L-homocysteine, respectively. Is also able to deaminate adenosine.</text>
</comment>
<evidence type="ECO:0000313" key="6">
    <source>
        <dbReference type="EMBL" id="SFH80117.1"/>
    </source>
</evidence>
<comment type="caution">
    <text evidence="4">Lacks conserved residue(s) required for the propagation of feature annotation.</text>
</comment>
<dbReference type="OrthoDB" id="9807210at2"/>
<dbReference type="InterPro" id="IPR011059">
    <property type="entry name" value="Metal-dep_hydrolase_composite"/>
</dbReference>
<comment type="cofactor">
    <cofactor evidence="4">
        <name>Zn(2+)</name>
        <dbReference type="ChEBI" id="CHEBI:29105"/>
    </cofactor>
    <text evidence="4">Binds 1 zinc ion per subunit.</text>
</comment>
<dbReference type="CDD" id="cd01298">
    <property type="entry name" value="ATZ_TRZ_like"/>
    <property type="match status" value="1"/>
</dbReference>
<evidence type="ECO:0000256" key="4">
    <source>
        <dbReference type="HAMAP-Rule" id="MF_01281"/>
    </source>
</evidence>
<dbReference type="SUPFAM" id="SSF51338">
    <property type="entry name" value="Composite domain of metallo-dependent hydrolases"/>
    <property type="match status" value="1"/>
</dbReference>
<dbReference type="GO" id="GO:0090614">
    <property type="term" value="F:5'-methylthioadenosine deaminase activity"/>
    <property type="evidence" value="ECO:0007669"/>
    <property type="project" value="UniProtKB-UniRule"/>
</dbReference>
<dbReference type="InterPro" id="IPR032466">
    <property type="entry name" value="Metal_Hydrolase"/>
</dbReference>
<dbReference type="InterPro" id="IPR006680">
    <property type="entry name" value="Amidohydro-rel"/>
</dbReference>
<dbReference type="GO" id="GO:0050270">
    <property type="term" value="F:S-adenosylhomocysteine deaminase activity"/>
    <property type="evidence" value="ECO:0007669"/>
    <property type="project" value="UniProtKB-UniRule"/>
</dbReference>
<dbReference type="Gene3D" id="3.20.20.140">
    <property type="entry name" value="Metal-dependent hydrolases"/>
    <property type="match status" value="1"/>
</dbReference>
<proteinExistence type="inferred from homology"/>
<sequence length="426" mass="46430">MKTLIKNVCAVMPDGTTPVTNIMIDNNRIAGIGDVPEDFRPGKVIDGTDHLAVPGFVNAHTHTSMTLLRSYADDMALMDWLNNEVWPAEAKMTSDDIYWGAMLAMLEMIRTGTTTFADMYGPWMERVAEAAMDAGLRGVLSRGIIGVAPDGEKKLEENAELYRNFHGAADGRITVMFGPHAPYTCPPAFLKKVAAKAQELGAEIHIHMHETLDEVNGSLKEYGRRPFDWVAETGIFEGKGTLAAHCVHLDDNDIEIIKKYGIRVAHNPGSNMKLASGVAPVTRLLDEGVCVALGTDGASSNNNLDMLEEVNLAAMLHKVHRLDPVAVPAFQALQMGTEFGGQAVGIPDIGRLEKGCKADITLFDMNSAAWCPRNNPVSLLVYSANSSSADTVICDGKVLMEKHELKTLDEERILFEAQRCADHLTK</sequence>
<feature type="binding site" evidence="4">
    <location>
        <position position="210"/>
    </location>
    <ligand>
        <name>substrate</name>
    </ligand>
</feature>
<protein>
    <recommendedName>
        <fullName evidence="4">5-methylthioadenosine/S-adenosylhomocysteine deaminase</fullName>
        <shortName evidence="4">MTA/SAH deaminase</shortName>
        <ecNumber evidence="4">3.5.4.28</ecNumber>
        <ecNumber evidence="4">3.5.4.31</ecNumber>
    </recommendedName>
</protein>
<evidence type="ECO:0000256" key="3">
    <source>
        <dbReference type="ARBA" id="ARBA00022833"/>
    </source>
</evidence>
<dbReference type="Pfam" id="PF01979">
    <property type="entry name" value="Amidohydro_1"/>
    <property type="match status" value="1"/>
</dbReference>
<dbReference type="Gene3D" id="2.30.40.10">
    <property type="entry name" value="Urease, subunit C, domain 1"/>
    <property type="match status" value="1"/>
</dbReference>
<evidence type="ECO:0000259" key="5">
    <source>
        <dbReference type="Pfam" id="PF01979"/>
    </source>
</evidence>
<feature type="binding site" evidence="4">
    <location>
        <position position="142"/>
    </location>
    <ligand>
        <name>substrate</name>
    </ligand>
</feature>
<organism evidence="6 7">
    <name type="scientific">Selenomonas ruminantium</name>
    <dbReference type="NCBI Taxonomy" id="971"/>
    <lineage>
        <taxon>Bacteria</taxon>
        <taxon>Bacillati</taxon>
        <taxon>Bacillota</taxon>
        <taxon>Negativicutes</taxon>
        <taxon>Selenomonadales</taxon>
        <taxon>Selenomonadaceae</taxon>
        <taxon>Selenomonas</taxon>
    </lineage>
</organism>
<evidence type="ECO:0000256" key="2">
    <source>
        <dbReference type="ARBA" id="ARBA00022801"/>
    </source>
</evidence>
<feature type="binding site" evidence="4">
    <location>
        <position position="62"/>
    </location>
    <ligand>
        <name>Zn(2+)</name>
        <dbReference type="ChEBI" id="CHEBI:29105"/>
    </ligand>
</feature>
<dbReference type="FunFam" id="3.20.20.140:FF:000014">
    <property type="entry name" value="5-methylthioadenosine/S-adenosylhomocysteine deaminase"/>
    <property type="match status" value="1"/>
</dbReference>
<evidence type="ECO:0000256" key="1">
    <source>
        <dbReference type="ARBA" id="ARBA00022723"/>
    </source>
</evidence>
<accession>A0A1I3D074</accession>
<gene>
    <name evidence="4" type="primary">mtaD</name>
    <name evidence="6" type="ORF">SAMN04487861_10518</name>
</gene>
<dbReference type="AlphaFoldDB" id="A0A1I3D074"/>
<keyword evidence="1 4" id="KW-0479">Metal-binding</keyword>
<dbReference type="EC" id="3.5.4.28" evidence="4"/>
<dbReference type="Proteomes" id="UP000183639">
    <property type="component" value="Unassembled WGS sequence"/>
</dbReference>
<name>A0A1I3D074_SELRU</name>
<evidence type="ECO:0000313" key="7">
    <source>
        <dbReference type="Proteomes" id="UP000183639"/>
    </source>
</evidence>